<organism evidence="5 6">
    <name type="scientific">Sphagnum jensenii</name>
    <dbReference type="NCBI Taxonomy" id="128206"/>
    <lineage>
        <taxon>Eukaryota</taxon>
        <taxon>Viridiplantae</taxon>
        <taxon>Streptophyta</taxon>
        <taxon>Embryophyta</taxon>
        <taxon>Bryophyta</taxon>
        <taxon>Sphagnophytina</taxon>
        <taxon>Sphagnopsida</taxon>
        <taxon>Sphagnales</taxon>
        <taxon>Sphagnaceae</taxon>
        <taxon>Sphagnum</taxon>
    </lineage>
</organism>
<dbReference type="EMBL" id="CAXAQS010000539">
    <property type="protein sequence ID" value="CAK9252003.1"/>
    <property type="molecule type" value="Genomic_DNA"/>
</dbReference>
<keyword evidence="6" id="KW-1185">Reference proteome</keyword>
<sequence length="408" mass="45698">MRVGSLSDPDEQSGLAHFTARALLRGTEKRSFQELSLAIEILGGSIVANVDQTETLFRASVLTQNIEPFLDLIQEILTRPSFNEEEFRRLRDLLEGELEQSLQDPRTLVSRALLQNAYPGTGLARPAEGALQGLEKIDLESVRLFFKTHYHQSNLLFGVTSSRAEKLLRNDIEMRMKALPQGKKTESEYPEPVFARKKTRTAVLVEREEMSTVPLFFATSGVSDSDSDMLALEVGNFVFGDDFTARLMQVLRNQNGWTYGAYSGFSQLLGPKKQAGLFSIYLFPSAEFVAQAAPKTLELLENYAESGLTEKEFEFAREALSNRYPFRLDSSEKKLTLRLREIITGRKFLGPDEYRKELSCLERRQVNDTIAKRTPTESLIVSAAGSASILESVLSGLKGFAAVQKTEL</sequence>
<evidence type="ECO:0000313" key="6">
    <source>
        <dbReference type="Proteomes" id="UP001497444"/>
    </source>
</evidence>
<dbReference type="PANTHER" id="PTHR11851">
    <property type="entry name" value="METALLOPROTEASE"/>
    <property type="match status" value="1"/>
</dbReference>
<name>A0ABP0VC24_9BRYO</name>
<feature type="domain" description="Peptidase M16 C-terminal" evidence="4">
    <location>
        <begin position="136"/>
        <end position="320"/>
    </location>
</feature>
<dbReference type="InterPro" id="IPR050361">
    <property type="entry name" value="MPP/UQCRC_Complex"/>
</dbReference>
<comment type="function">
    <text evidence="1">Substrate recognition and binding subunit of the essential mitochondrial processing protease (MPP), which cleaves the mitochondrial sequence off newly imported precursors proteins.</text>
</comment>
<protein>
    <recommendedName>
        <fullName evidence="7">Insulinase family protein</fullName>
    </recommendedName>
</protein>
<evidence type="ECO:0008006" key="7">
    <source>
        <dbReference type="Google" id="ProtNLM"/>
    </source>
</evidence>
<dbReference type="InterPro" id="IPR007863">
    <property type="entry name" value="Peptidase_M16_C"/>
</dbReference>
<evidence type="ECO:0000256" key="1">
    <source>
        <dbReference type="ARBA" id="ARBA00002123"/>
    </source>
</evidence>
<dbReference type="Gene3D" id="3.30.830.10">
    <property type="entry name" value="Metalloenzyme, LuxS/M16 peptidase-like"/>
    <property type="match status" value="2"/>
</dbReference>
<feature type="domain" description="Peptidase M16 N-terminal" evidence="3">
    <location>
        <begin position="3"/>
        <end position="127"/>
    </location>
</feature>
<dbReference type="Proteomes" id="UP001497444">
    <property type="component" value="Unassembled WGS sequence"/>
</dbReference>
<dbReference type="Pfam" id="PF05193">
    <property type="entry name" value="Peptidase_M16_C"/>
    <property type="match status" value="1"/>
</dbReference>
<evidence type="ECO:0000313" key="5">
    <source>
        <dbReference type="EMBL" id="CAK9252003.1"/>
    </source>
</evidence>
<dbReference type="SUPFAM" id="SSF63411">
    <property type="entry name" value="LuxS/MPP-like metallohydrolase"/>
    <property type="match status" value="2"/>
</dbReference>
<accession>A0ABP0VC24</accession>
<comment type="similarity">
    <text evidence="2">Belongs to the peptidase M16 family.</text>
</comment>
<comment type="caution">
    <text evidence="5">The sequence shown here is derived from an EMBL/GenBank/DDBJ whole genome shotgun (WGS) entry which is preliminary data.</text>
</comment>
<dbReference type="InterPro" id="IPR011249">
    <property type="entry name" value="Metalloenz_LuxS/M16"/>
</dbReference>
<evidence type="ECO:0000256" key="2">
    <source>
        <dbReference type="ARBA" id="ARBA00007261"/>
    </source>
</evidence>
<dbReference type="InterPro" id="IPR011765">
    <property type="entry name" value="Pept_M16_N"/>
</dbReference>
<dbReference type="Pfam" id="PF00675">
    <property type="entry name" value="Peptidase_M16"/>
    <property type="match status" value="1"/>
</dbReference>
<dbReference type="PANTHER" id="PTHR11851:SF49">
    <property type="entry name" value="MITOCHONDRIAL-PROCESSING PEPTIDASE SUBUNIT ALPHA"/>
    <property type="match status" value="1"/>
</dbReference>
<proteinExistence type="inferred from homology"/>
<evidence type="ECO:0000259" key="4">
    <source>
        <dbReference type="Pfam" id="PF05193"/>
    </source>
</evidence>
<gene>
    <name evidence="5" type="ORF">CSSPJE1EN1_LOCUS27381</name>
</gene>
<reference evidence="5" key="1">
    <citation type="submission" date="2024-02" db="EMBL/GenBank/DDBJ databases">
        <authorList>
            <consortium name="ELIXIR-Norway"/>
            <consortium name="Elixir Norway"/>
        </authorList>
    </citation>
    <scope>NUCLEOTIDE SEQUENCE</scope>
</reference>
<evidence type="ECO:0000259" key="3">
    <source>
        <dbReference type="Pfam" id="PF00675"/>
    </source>
</evidence>